<dbReference type="OrthoDB" id="7822595at2"/>
<name>A0A516H033_9PROT</name>
<dbReference type="Pfam" id="PF03480">
    <property type="entry name" value="DctP"/>
    <property type="match status" value="1"/>
</dbReference>
<protein>
    <submittedName>
        <fullName evidence="3">C4-dicarboxylate ABC transporter</fullName>
    </submittedName>
</protein>
<sequence>MQKYIHMLVTAVAAGTALLGGTALAQSGKTITLRVADSFPTGHFIPGTATLPWMEEVTKKTNGQVKFEYFPAQQLGKAPDLLNLTQTGVADIGYVGMSYVSDKMPLSSVAQLPGSFTTACEGTKAYWKIAHGETMTKQEFSANKVRPLFAIVLEPYQFYTTSKQVRTVDDVKGLKLRSTGGAMDIFARKIGAIPVRMAAPEARESLSRGTLDGLIFPNESVMSYDLQSFTKFGTKGGNFGSFVASYVVSDAVWNKLPKDVQKIMKDAGEAATMNICKVIDANIGHMQAKLAEAGVKYHTLTAAERKPFDDISAEVANEWADGLDKRGKPGSQVLKEFRAALAEVRR</sequence>
<evidence type="ECO:0000313" key="3">
    <source>
        <dbReference type="EMBL" id="QDO97112.1"/>
    </source>
</evidence>
<dbReference type="PANTHER" id="PTHR33376">
    <property type="match status" value="1"/>
</dbReference>
<feature type="signal peptide" evidence="2">
    <location>
        <begin position="1"/>
        <end position="25"/>
    </location>
</feature>
<keyword evidence="4" id="KW-1185">Reference proteome</keyword>
<dbReference type="Proteomes" id="UP000317496">
    <property type="component" value="Chromosome"/>
</dbReference>
<dbReference type="CDD" id="cd13601">
    <property type="entry name" value="PBP2_TRAP_DctP1_3_4_like"/>
    <property type="match status" value="1"/>
</dbReference>
<evidence type="ECO:0000256" key="1">
    <source>
        <dbReference type="ARBA" id="ARBA00022729"/>
    </source>
</evidence>
<keyword evidence="1 2" id="KW-0732">Signal</keyword>
<dbReference type="InterPro" id="IPR018389">
    <property type="entry name" value="DctP_fam"/>
</dbReference>
<feature type="chain" id="PRO_5021883346" evidence="2">
    <location>
        <begin position="26"/>
        <end position="346"/>
    </location>
</feature>
<dbReference type="PANTHER" id="PTHR33376:SF15">
    <property type="entry name" value="BLL6794 PROTEIN"/>
    <property type="match status" value="1"/>
</dbReference>
<organism evidence="3 4">
    <name type="scientific">Ferrovibrio terrae</name>
    <dbReference type="NCBI Taxonomy" id="2594003"/>
    <lineage>
        <taxon>Bacteria</taxon>
        <taxon>Pseudomonadati</taxon>
        <taxon>Pseudomonadota</taxon>
        <taxon>Alphaproteobacteria</taxon>
        <taxon>Rhodospirillales</taxon>
        <taxon>Rhodospirillaceae</taxon>
        <taxon>Ferrovibrio</taxon>
    </lineage>
</organism>
<dbReference type="Gene3D" id="3.40.190.170">
    <property type="entry name" value="Bacterial extracellular solute-binding protein, family 7"/>
    <property type="match status" value="1"/>
</dbReference>
<evidence type="ECO:0000256" key="2">
    <source>
        <dbReference type="SAM" id="SignalP"/>
    </source>
</evidence>
<dbReference type="InterPro" id="IPR038404">
    <property type="entry name" value="TRAP_DctP_sf"/>
</dbReference>
<dbReference type="EMBL" id="CP041636">
    <property type="protein sequence ID" value="QDO97112.1"/>
    <property type="molecule type" value="Genomic_DNA"/>
</dbReference>
<dbReference type="NCBIfam" id="NF037995">
    <property type="entry name" value="TRAP_S1"/>
    <property type="match status" value="1"/>
</dbReference>
<dbReference type="AlphaFoldDB" id="A0A516H033"/>
<evidence type="ECO:0000313" key="4">
    <source>
        <dbReference type="Proteomes" id="UP000317496"/>
    </source>
</evidence>
<dbReference type="KEGG" id="fer:FNB15_07415"/>
<proteinExistence type="predicted"/>
<dbReference type="RefSeq" id="WP_144068093.1">
    <property type="nucleotide sequence ID" value="NZ_CP041636.1"/>
</dbReference>
<reference evidence="3 4" key="1">
    <citation type="submission" date="2019-07" db="EMBL/GenBank/DDBJ databases">
        <title>Genome sequencing for Ferrovibrio sp. K5.</title>
        <authorList>
            <person name="Park S.-J."/>
        </authorList>
    </citation>
    <scope>NUCLEOTIDE SEQUENCE [LARGE SCALE GENOMIC DNA]</scope>
    <source>
        <strain evidence="3 4">K5</strain>
    </source>
</reference>
<gene>
    <name evidence="3" type="ORF">FNB15_07415</name>
</gene>
<accession>A0A516H033</accession>
<dbReference type="GO" id="GO:0055085">
    <property type="term" value="P:transmembrane transport"/>
    <property type="evidence" value="ECO:0007669"/>
    <property type="project" value="InterPro"/>
</dbReference>